<comment type="caution">
    <text evidence="2">The sequence shown here is derived from an EMBL/GenBank/DDBJ whole genome shotgun (WGS) entry which is preliminary data.</text>
</comment>
<dbReference type="GeneID" id="97264328"/>
<evidence type="ECO:0000313" key="2">
    <source>
        <dbReference type="EMBL" id="RIY37044.1"/>
    </source>
</evidence>
<feature type="chain" id="PRO_5017188271" evidence="1">
    <location>
        <begin position="19"/>
        <end position="155"/>
    </location>
</feature>
<gene>
    <name evidence="2" type="ORF">CKY20_05895</name>
</gene>
<organism evidence="2 3">
    <name type="scientific">Capnocytophaga canis</name>
    <dbReference type="NCBI Taxonomy" id="1848903"/>
    <lineage>
        <taxon>Bacteria</taxon>
        <taxon>Pseudomonadati</taxon>
        <taxon>Bacteroidota</taxon>
        <taxon>Flavobacteriia</taxon>
        <taxon>Flavobacteriales</taxon>
        <taxon>Flavobacteriaceae</taxon>
        <taxon>Capnocytophaga</taxon>
    </lineage>
</organism>
<evidence type="ECO:0000256" key="1">
    <source>
        <dbReference type="SAM" id="SignalP"/>
    </source>
</evidence>
<dbReference type="AlphaFoldDB" id="A0A3A1YLC8"/>
<keyword evidence="1" id="KW-0732">Signal</keyword>
<feature type="signal peptide" evidence="1">
    <location>
        <begin position="1"/>
        <end position="18"/>
    </location>
</feature>
<protein>
    <submittedName>
        <fullName evidence="2">Uncharacterized protein</fullName>
    </submittedName>
</protein>
<evidence type="ECO:0000313" key="3">
    <source>
        <dbReference type="Proteomes" id="UP000265497"/>
    </source>
</evidence>
<sequence length="155" mass="17507">MKKVILLMFLMCVSIASAQHLYTGATPYSQYYGENPSCEEYGCSQIKVTTSNSDVLVTIKKKGKVVRHAFIEANDSYTFSFANGTYQVFFYYGKGWNPNKIMKTKNGTIKGGFSYNEHFGKDAPQSLYNNVLEYRLILQQNGNFSTKPSNVQEAL</sequence>
<dbReference type="Proteomes" id="UP000265497">
    <property type="component" value="Unassembled WGS sequence"/>
</dbReference>
<accession>A0A3A1YLC8</accession>
<dbReference type="EMBL" id="NSDI01000004">
    <property type="protein sequence ID" value="RIY37044.1"/>
    <property type="molecule type" value="Genomic_DNA"/>
</dbReference>
<dbReference type="RefSeq" id="WP_042348514.1">
    <property type="nucleotide sequence ID" value="NZ_BOQK01000047.1"/>
</dbReference>
<reference evidence="2 3" key="1">
    <citation type="submission" date="2017-08" db="EMBL/GenBank/DDBJ databases">
        <title>Capnocytophaga canis 17-158 assembly.</title>
        <authorList>
            <person name="Gulvik C.A."/>
        </authorList>
    </citation>
    <scope>NUCLEOTIDE SEQUENCE [LARGE SCALE GENOMIC DNA]</scope>
    <source>
        <strain evidence="2 3">17-158</strain>
    </source>
</reference>
<name>A0A3A1YLC8_9FLAO</name>
<proteinExistence type="predicted"/>